<dbReference type="InterPro" id="IPR020057">
    <property type="entry name" value="Ribosomal_bL25_b-dom"/>
</dbReference>
<gene>
    <name evidence="5 9" type="primary">rplY</name>
    <name evidence="5" type="synonym">ctc</name>
    <name evidence="9" type="ORF">BARAN1_0245</name>
</gene>
<keyword evidence="10" id="KW-1185">Reference proteome</keyword>
<dbReference type="InterPro" id="IPR020056">
    <property type="entry name" value="Rbsml_bL25/Gln-tRNA_synth_N"/>
</dbReference>
<feature type="domain" description="Large ribosomal subunit protein bL25 L25" evidence="7">
    <location>
        <begin position="5"/>
        <end position="88"/>
    </location>
</feature>
<evidence type="ECO:0000313" key="9">
    <source>
        <dbReference type="EMBL" id="SQD92270.1"/>
    </source>
</evidence>
<comment type="similarity">
    <text evidence="5">Belongs to the bacterial ribosomal protein bL25 family. CTC subfamily.</text>
</comment>
<dbReference type="EMBL" id="LS483254">
    <property type="protein sequence ID" value="SQD92270.1"/>
    <property type="molecule type" value="Genomic_DNA"/>
</dbReference>
<dbReference type="CDD" id="cd00495">
    <property type="entry name" value="Ribosomal_L25_TL5_CTC"/>
    <property type="match status" value="1"/>
</dbReference>
<accession>A0A2X3L0J1</accession>
<evidence type="ECO:0000313" key="10">
    <source>
        <dbReference type="Proteomes" id="UP000249818"/>
    </source>
</evidence>
<dbReference type="NCBIfam" id="TIGR00731">
    <property type="entry name" value="bL25_bact_ctc"/>
    <property type="match status" value="1"/>
</dbReference>
<dbReference type="GO" id="GO:0022625">
    <property type="term" value="C:cytosolic large ribosomal subunit"/>
    <property type="evidence" value="ECO:0007669"/>
    <property type="project" value="TreeGrafter"/>
</dbReference>
<keyword evidence="2 5" id="KW-0694">RNA-binding</keyword>
<evidence type="ECO:0000256" key="4">
    <source>
        <dbReference type="ARBA" id="ARBA00023274"/>
    </source>
</evidence>
<evidence type="ECO:0000256" key="3">
    <source>
        <dbReference type="ARBA" id="ARBA00022980"/>
    </source>
</evidence>
<dbReference type="SUPFAM" id="SSF50715">
    <property type="entry name" value="Ribosomal protein L25-like"/>
    <property type="match status" value="1"/>
</dbReference>
<comment type="function">
    <text evidence="5">This is one of the proteins that binds to the 5S RNA in the ribosome where it forms part of the central protuberance.</text>
</comment>
<dbReference type="OrthoDB" id="9786489at2"/>
<dbReference type="InterPro" id="IPR011035">
    <property type="entry name" value="Ribosomal_bL25/Gln-tRNA_synth"/>
</dbReference>
<dbReference type="Gene3D" id="2.170.120.20">
    <property type="entry name" value="Ribosomal protein L25, beta domain"/>
    <property type="match status" value="1"/>
</dbReference>
<organism evidence="9 10">
    <name type="scientific">Candidatus Bipolaricaulis anaerobius</name>
    <dbReference type="NCBI Taxonomy" id="2026885"/>
    <lineage>
        <taxon>Bacteria</taxon>
        <taxon>Candidatus Bipolaricaulota</taxon>
        <taxon>Candidatus Bipolaricaulia</taxon>
        <taxon>Candidatus Bipolaricaulales</taxon>
        <taxon>Candidatus Bipolaricaulaceae</taxon>
        <taxon>Candidatus Bipolaricaulis</taxon>
    </lineage>
</organism>
<dbReference type="PANTHER" id="PTHR33284">
    <property type="entry name" value="RIBOSOMAL PROTEIN L25/GLN-TRNA SYNTHETASE, ANTI-CODON-BINDING DOMAIN-CONTAINING PROTEIN"/>
    <property type="match status" value="1"/>
</dbReference>
<feature type="domain" description="Large ribosomal subunit protein bL25 beta" evidence="8">
    <location>
        <begin position="97"/>
        <end position="178"/>
    </location>
</feature>
<keyword evidence="3 5" id="KW-0689">Ribosomal protein</keyword>
<dbReference type="Proteomes" id="UP000249818">
    <property type="component" value="Chromosome BARAN1"/>
</dbReference>
<dbReference type="GO" id="GO:0003735">
    <property type="term" value="F:structural constituent of ribosome"/>
    <property type="evidence" value="ECO:0007669"/>
    <property type="project" value="InterPro"/>
</dbReference>
<dbReference type="Gene3D" id="2.40.240.10">
    <property type="entry name" value="Ribosomal Protein L25, Chain P"/>
    <property type="match status" value="1"/>
</dbReference>
<feature type="region of interest" description="Disordered" evidence="6">
    <location>
        <begin position="192"/>
        <end position="215"/>
    </location>
</feature>
<proteinExistence type="inferred from homology"/>
<dbReference type="GO" id="GO:0006412">
    <property type="term" value="P:translation"/>
    <property type="evidence" value="ECO:0007669"/>
    <property type="project" value="UniProtKB-UniRule"/>
</dbReference>
<dbReference type="PANTHER" id="PTHR33284:SF1">
    <property type="entry name" value="RIBOSOMAL PROTEIN L25_GLN-TRNA SYNTHETASE, ANTI-CODON-BINDING DOMAIN-CONTAINING PROTEIN"/>
    <property type="match status" value="1"/>
</dbReference>
<reference evidence="10" key="1">
    <citation type="submission" date="2018-05" db="EMBL/GenBank/DDBJ databases">
        <authorList>
            <person name="Hao L."/>
        </authorList>
    </citation>
    <scope>NUCLEOTIDE SEQUENCE [LARGE SCALE GENOMIC DNA]</scope>
</reference>
<dbReference type="InterPro" id="IPR020930">
    <property type="entry name" value="Ribosomal_uL5_bac-type"/>
</dbReference>
<keyword evidence="4 5" id="KW-0687">Ribonucleoprotein</keyword>
<keyword evidence="1 5" id="KW-0699">rRNA-binding</keyword>
<dbReference type="Pfam" id="PF01386">
    <property type="entry name" value="Ribosomal_L25p"/>
    <property type="match status" value="1"/>
</dbReference>
<evidence type="ECO:0000256" key="6">
    <source>
        <dbReference type="SAM" id="MobiDB-lite"/>
    </source>
</evidence>
<evidence type="ECO:0000256" key="1">
    <source>
        <dbReference type="ARBA" id="ARBA00022730"/>
    </source>
</evidence>
<dbReference type="HAMAP" id="MF_01334">
    <property type="entry name" value="Ribosomal_bL25_CTC"/>
    <property type="match status" value="1"/>
</dbReference>
<dbReference type="GO" id="GO:0008097">
    <property type="term" value="F:5S rRNA binding"/>
    <property type="evidence" value="ECO:0007669"/>
    <property type="project" value="InterPro"/>
</dbReference>
<comment type="subunit">
    <text evidence="5">Part of the 50S ribosomal subunit; part of the 5S rRNA/L5/L18/L25 subcomplex. Contacts the 5S rRNA. Binds to the 5S rRNA independently of L5 and L18.</text>
</comment>
<evidence type="ECO:0000259" key="7">
    <source>
        <dbReference type="Pfam" id="PF01386"/>
    </source>
</evidence>
<evidence type="ECO:0000259" key="8">
    <source>
        <dbReference type="Pfam" id="PF14693"/>
    </source>
</evidence>
<evidence type="ECO:0000256" key="5">
    <source>
        <dbReference type="HAMAP-Rule" id="MF_01334"/>
    </source>
</evidence>
<dbReference type="InterPro" id="IPR029751">
    <property type="entry name" value="Ribosomal_L25_dom"/>
</dbReference>
<dbReference type="Pfam" id="PF14693">
    <property type="entry name" value="Ribosomal_TL5_C"/>
    <property type="match status" value="1"/>
</dbReference>
<sequence>MLVNATRRPLTVKAGALRRQGFVPAVLYGAHVASLHVSIPEKELLNMLDHVTRSTPVEVKVDGKKTYHVFLKEIQVHPITEKFLHLDLYVADPERPLEMNVPVRFIGTPRGIKDGGVFEAVHSYIPVQALPAKMPPRIEVDVSDLGIGDSILVKDLPWPEGVEPQLPPEDAVVTVAARRALEVEAPVAAEAAEAVPAEGAAVEEEKPTGGEQPAA</sequence>
<dbReference type="InterPro" id="IPR037121">
    <property type="entry name" value="Ribosomal_bL25_C"/>
</dbReference>
<dbReference type="InterPro" id="IPR001021">
    <property type="entry name" value="Ribosomal_bL25_long"/>
</dbReference>
<protein>
    <recommendedName>
        <fullName evidence="5">Large ribosomal subunit protein bL25</fullName>
    </recommendedName>
    <alternativeName>
        <fullName evidence="5">General stress protein CTC</fullName>
    </alternativeName>
</protein>
<dbReference type="KEGG" id="bana:BARAN1_0245"/>
<evidence type="ECO:0000256" key="2">
    <source>
        <dbReference type="ARBA" id="ARBA00022884"/>
    </source>
</evidence>
<dbReference type="AlphaFoldDB" id="A0A2X3L0J1"/>
<name>A0A2X3L0J1_9BACT</name>
<dbReference type="RefSeq" id="WP_122030512.1">
    <property type="nucleotide sequence ID" value="NZ_LS483254.1"/>
</dbReference>